<evidence type="ECO:0000313" key="3">
    <source>
        <dbReference type="EMBL" id="GAI07888.1"/>
    </source>
</evidence>
<protein>
    <recommendedName>
        <fullName evidence="2">SCP domain-containing protein</fullName>
    </recommendedName>
</protein>
<dbReference type="SUPFAM" id="SSF55797">
    <property type="entry name" value="PR-1-like"/>
    <property type="match status" value="1"/>
</dbReference>
<comment type="caution">
    <text evidence="3">The sequence shown here is derived from an EMBL/GenBank/DDBJ whole genome shotgun (WGS) entry which is preliminary data.</text>
</comment>
<dbReference type="InterPro" id="IPR014044">
    <property type="entry name" value="CAP_dom"/>
</dbReference>
<accession>X1KMJ1</accession>
<feature type="non-terminal residue" evidence="3">
    <location>
        <position position="119"/>
    </location>
</feature>
<dbReference type="Gene3D" id="3.40.33.10">
    <property type="entry name" value="CAP"/>
    <property type="match status" value="1"/>
</dbReference>
<organism evidence="3">
    <name type="scientific">marine sediment metagenome</name>
    <dbReference type="NCBI Taxonomy" id="412755"/>
    <lineage>
        <taxon>unclassified sequences</taxon>
        <taxon>metagenomes</taxon>
        <taxon>ecological metagenomes</taxon>
    </lineage>
</organism>
<feature type="region of interest" description="Disordered" evidence="1">
    <location>
        <begin position="91"/>
        <end position="119"/>
    </location>
</feature>
<dbReference type="InterPro" id="IPR035940">
    <property type="entry name" value="CAP_sf"/>
</dbReference>
<dbReference type="AlphaFoldDB" id="X1KMJ1"/>
<feature type="domain" description="SCP" evidence="2">
    <location>
        <begin position="56"/>
        <end position="111"/>
    </location>
</feature>
<dbReference type="CDD" id="cd05379">
    <property type="entry name" value="CAP_bacterial"/>
    <property type="match status" value="1"/>
</dbReference>
<dbReference type="PANTHER" id="PTHR31157">
    <property type="entry name" value="SCP DOMAIN-CONTAINING PROTEIN"/>
    <property type="match status" value="1"/>
</dbReference>
<sequence>MYDLQKYTEEIGEAIEKGYQELREVAEEIGNRASETVENLTSKQVDVKEIEVLIFKYTNIERRNHGLDELVWDEKLAEIAREHSEDIANNDFFSHVNPSGEDPTDRARRHGYSLYKDLG</sequence>
<evidence type="ECO:0000256" key="1">
    <source>
        <dbReference type="SAM" id="MobiDB-lite"/>
    </source>
</evidence>
<evidence type="ECO:0000259" key="2">
    <source>
        <dbReference type="Pfam" id="PF00188"/>
    </source>
</evidence>
<proteinExistence type="predicted"/>
<reference evidence="3" key="1">
    <citation type="journal article" date="2014" name="Front. Microbiol.">
        <title>High frequency of phylogenetically diverse reductive dehalogenase-homologous genes in deep subseafloor sedimentary metagenomes.</title>
        <authorList>
            <person name="Kawai M."/>
            <person name="Futagami T."/>
            <person name="Toyoda A."/>
            <person name="Takaki Y."/>
            <person name="Nishi S."/>
            <person name="Hori S."/>
            <person name="Arai W."/>
            <person name="Tsubouchi T."/>
            <person name="Morono Y."/>
            <person name="Uchiyama I."/>
            <person name="Ito T."/>
            <person name="Fujiyama A."/>
            <person name="Inagaki F."/>
            <person name="Takami H."/>
        </authorList>
    </citation>
    <scope>NUCLEOTIDE SEQUENCE</scope>
    <source>
        <strain evidence="3">Expedition CK06-06</strain>
    </source>
</reference>
<name>X1KMJ1_9ZZZZ</name>
<dbReference type="EMBL" id="BARV01006092">
    <property type="protein sequence ID" value="GAI07888.1"/>
    <property type="molecule type" value="Genomic_DNA"/>
</dbReference>
<gene>
    <name evidence="3" type="ORF">S06H3_12450</name>
</gene>
<dbReference type="Pfam" id="PF00188">
    <property type="entry name" value="CAP"/>
    <property type="match status" value="1"/>
</dbReference>
<dbReference type="PANTHER" id="PTHR31157:SF1">
    <property type="entry name" value="SCP DOMAIN-CONTAINING PROTEIN"/>
    <property type="match status" value="1"/>
</dbReference>